<dbReference type="Proteomes" id="UP000535937">
    <property type="component" value="Unassembled WGS sequence"/>
</dbReference>
<organism evidence="1 2">
    <name type="scientific">Microbulbifer rhizosphaerae</name>
    <dbReference type="NCBI Taxonomy" id="1562603"/>
    <lineage>
        <taxon>Bacteria</taxon>
        <taxon>Pseudomonadati</taxon>
        <taxon>Pseudomonadota</taxon>
        <taxon>Gammaproteobacteria</taxon>
        <taxon>Cellvibrionales</taxon>
        <taxon>Microbulbiferaceae</taxon>
        <taxon>Microbulbifer</taxon>
    </lineage>
</organism>
<comment type="caution">
    <text evidence="1">The sequence shown here is derived from an EMBL/GenBank/DDBJ whole genome shotgun (WGS) entry which is preliminary data.</text>
</comment>
<evidence type="ECO:0000313" key="2">
    <source>
        <dbReference type="Proteomes" id="UP000535937"/>
    </source>
</evidence>
<protein>
    <submittedName>
        <fullName evidence="1">Uncharacterized protein</fullName>
    </submittedName>
</protein>
<reference evidence="1 2" key="1">
    <citation type="submission" date="2020-08" db="EMBL/GenBank/DDBJ databases">
        <title>Genomic Encyclopedia of Type Strains, Phase III (KMG-III): the genomes of soil and plant-associated and newly described type strains.</title>
        <authorList>
            <person name="Whitman W."/>
        </authorList>
    </citation>
    <scope>NUCLEOTIDE SEQUENCE [LARGE SCALE GENOMIC DNA]</scope>
    <source>
        <strain evidence="1 2">CECT 8799</strain>
    </source>
</reference>
<name>A0A7W4WF67_9GAMM</name>
<dbReference type="RefSeq" id="WP_183463016.1">
    <property type="nucleotide sequence ID" value="NZ_JACHWZ010000024.1"/>
</dbReference>
<sequence>METTIKQLSRRYHLQPDQRDLQRELDDTVAQAFDEGLDVALAQLGIDSREEICLRLVQVPLAFDPDQSRQRNAELWSRHIAEAIGAALAGRNGDAGNIVRYPSRLHGLLDFALEVSAGRTGRAWAWNQLGWCSLPDNPAPAEARRQLANALCREPALLLPLFVRLAEAGRLFPLLRELPQADCRALLQGIFTVAGVEPRWLNSEAPEVPATERGIVDGEIPAPVALRNSVIARHLSESPRALPHHSAIPRRQWLLLGLIELEPALFSRTPGAIAAQLAAAEVQWRRLTAEGIGEVRRAPRLQKTHDEYLEEVRGKNIPSAEQQESTFSNAVNLHSGLGEIGDFHSDKAARERSATEHRKIIAPEEEGSEITALREIDVAEEAIVDPRLEPATLHSEWAGLFYLLPLLDRIPTEEGIAFALAGSDEFSRRSLAWVFFHFFRRAFEYADCEDFPGEDPSLRLLCNLSVEEETPDFEDPEDGELEVLDIQVQRLFSALEASLPQPELSPGGRWRWLCQRGARLQLDPTWAEVVFPLQGLDTEVRRAGLDLDPGYVRWLGKVVKIRYE</sequence>
<proteinExistence type="predicted"/>
<evidence type="ECO:0000313" key="1">
    <source>
        <dbReference type="EMBL" id="MBB3063124.1"/>
    </source>
</evidence>
<dbReference type="AlphaFoldDB" id="A0A7W4WF67"/>
<dbReference type="EMBL" id="JACHWZ010000024">
    <property type="protein sequence ID" value="MBB3063124.1"/>
    <property type="molecule type" value="Genomic_DNA"/>
</dbReference>
<keyword evidence="2" id="KW-1185">Reference proteome</keyword>
<gene>
    <name evidence="1" type="ORF">FHS09_003976</name>
</gene>
<accession>A0A7W4WF67</accession>